<feature type="compositionally biased region" description="Basic and acidic residues" evidence="1">
    <location>
        <begin position="84"/>
        <end position="106"/>
    </location>
</feature>
<dbReference type="EMBL" id="JAAMPC010000001">
    <property type="protein sequence ID" value="KAG2334194.1"/>
    <property type="molecule type" value="Genomic_DNA"/>
</dbReference>
<feature type="region of interest" description="Disordered" evidence="1">
    <location>
        <begin position="1"/>
        <end position="62"/>
    </location>
</feature>
<feature type="region of interest" description="Disordered" evidence="1">
    <location>
        <begin position="84"/>
        <end position="114"/>
    </location>
</feature>
<evidence type="ECO:0000313" key="3">
    <source>
        <dbReference type="Proteomes" id="UP000886595"/>
    </source>
</evidence>
<evidence type="ECO:0000313" key="2">
    <source>
        <dbReference type="EMBL" id="KAG2334194.1"/>
    </source>
</evidence>
<dbReference type="Proteomes" id="UP000886595">
    <property type="component" value="Unassembled WGS sequence"/>
</dbReference>
<reference evidence="2 3" key="1">
    <citation type="submission" date="2020-02" db="EMBL/GenBank/DDBJ databases">
        <authorList>
            <person name="Ma Q."/>
            <person name="Huang Y."/>
            <person name="Song X."/>
            <person name="Pei D."/>
        </authorList>
    </citation>
    <scope>NUCLEOTIDE SEQUENCE [LARGE SCALE GENOMIC DNA]</scope>
    <source>
        <strain evidence="2">Sxm20200214</strain>
        <tissue evidence="2">Leaf</tissue>
    </source>
</reference>
<organism evidence="2 3">
    <name type="scientific">Brassica carinata</name>
    <name type="common">Ethiopian mustard</name>
    <name type="synonym">Abyssinian cabbage</name>
    <dbReference type="NCBI Taxonomy" id="52824"/>
    <lineage>
        <taxon>Eukaryota</taxon>
        <taxon>Viridiplantae</taxon>
        <taxon>Streptophyta</taxon>
        <taxon>Embryophyta</taxon>
        <taxon>Tracheophyta</taxon>
        <taxon>Spermatophyta</taxon>
        <taxon>Magnoliopsida</taxon>
        <taxon>eudicotyledons</taxon>
        <taxon>Gunneridae</taxon>
        <taxon>Pentapetalae</taxon>
        <taxon>rosids</taxon>
        <taxon>malvids</taxon>
        <taxon>Brassicales</taxon>
        <taxon>Brassicaceae</taxon>
        <taxon>Brassiceae</taxon>
        <taxon>Brassica</taxon>
    </lineage>
</organism>
<dbReference type="AlphaFoldDB" id="A0A8X8BD08"/>
<comment type="caution">
    <text evidence="2">The sequence shown here is derived from an EMBL/GenBank/DDBJ whole genome shotgun (WGS) entry which is preliminary data.</text>
</comment>
<protein>
    <submittedName>
        <fullName evidence="2">Uncharacterized protein</fullName>
    </submittedName>
</protein>
<proteinExistence type="predicted"/>
<name>A0A8X8BD08_BRACI</name>
<gene>
    <name evidence="2" type="ORF">Bca52824_005374</name>
</gene>
<evidence type="ECO:0000256" key="1">
    <source>
        <dbReference type="SAM" id="MobiDB-lite"/>
    </source>
</evidence>
<sequence length="114" mass="12873">MNTCQSQSPPSSSGRNQSRDAAELRPSAKKNQNGFHKRFNREIYSGGSTHKKQQPSTINLKNSEFQHARVDFFEDSNKREDATTFERKAKIHRDSDQESVEAEKNGGVDQTESG</sequence>
<accession>A0A8X8BD08</accession>
<feature type="compositionally biased region" description="Polar residues" evidence="1">
    <location>
        <begin position="1"/>
        <end position="16"/>
    </location>
</feature>
<keyword evidence="3" id="KW-1185">Reference proteome</keyword>